<keyword evidence="5" id="KW-1185">Reference proteome</keyword>
<dbReference type="CDD" id="cd16272">
    <property type="entry name" value="RNaseZ_MBL-fold"/>
    <property type="match status" value="1"/>
</dbReference>
<proteinExistence type="predicted"/>
<reference evidence="2 4" key="2">
    <citation type="submission" date="2018-12" db="EMBL/GenBank/DDBJ databases">
        <title>Streptomyces griseoviridis F1-27 complete genome.</title>
        <authorList>
            <person name="Mariita R.M."/>
            <person name="Sello J.K."/>
        </authorList>
    </citation>
    <scope>NUCLEOTIDE SEQUENCE [LARGE SCALE GENOMIC DNA]</scope>
    <source>
        <strain evidence="2 4">F1-27</strain>
    </source>
</reference>
<protein>
    <submittedName>
        <fullName evidence="2">Ribonuclease Z</fullName>
    </submittedName>
</protein>
<evidence type="ECO:0000313" key="2">
    <source>
        <dbReference type="EMBL" id="AZS87124.1"/>
    </source>
</evidence>
<dbReference type="KEGG" id="sgd:ELQ87_24895"/>
<organism evidence="2 4">
    <name type="scientific">Streptomyces griseoviridis</name>
    <dbReference type="NCBI Taxonomy" id="45398"/>
    <lineage>
        <taxon>Bacteria</taxon>
        <taxon>Bacillati</taxon>
        <taxon>Actinomycetota</taxon>
        <taxon>Actinomycetes</taxon>
        <taxon>Kitasatosporales</taxon>
        <taxon>Streptomycetaceae</taxon>
        <taxon>Streptomyces</taxon>
    </lineage>
</organism>
<dbReference type="GO" id="GO:0042781">
    <property type="term" value="F:3'-tRNA processing endoribonuclease activity"/>
    <property type="evidence" value="ECO:0007669"/>
    <property type="project" value="TreeGrafter"/>
</dbReference>
<dbReference type="Proteomes" id="UP000501753">
    <property type="component" value="Chromosome"/>
</dbReference>
<accession>A0A3Q9KVQ4</accession>
<dbReference type="Gene3D" id="3.60.15.10">
    <property type="entry name" value="Ribonuclease Z/Hydroxyacylglutathione hydrolase-like"/>
    <property type="match status" value="1"/>
</dbReference>
<dbReference type="InterPro" id="IPR036866">
    <property type="entry name" value="RibonucZ/Hydroxyglut_hydro"/>
</dbReference>
<gene>
    <name evidence="3" type="ORF">DDJ31_14380</name>
    <name evidence="2" type="ORF">ELQ87_24895</name>
</gene>
<dbReference type="SMART" id="SM00849">
    <property type="entry name" value="Lactamase_B"/>
    <property type="match status" value="1"/>
</dbReference>
<name>A0A3Q9KVQ4_STRGD</name>
<dbReference type="OrthoDB" id="2971563at2"/>
<dbReference type="SUPFAM" id="SSF56281">
    <property type="entry name" value="Metallo-hydrolase/oxidoreductase"/>
    <property type="match status" value="1"/>
</dbReference>
<reference evidence="3 5" key="1">
    <citation type="submission" date="2018-04" db="EMBL/GenBank/DDBJ databases">
        <title>Complete genome sequences of Streptomyces griseoviridis K61 and characterization of antagonistic properties of biological control agents.</title>
        <authorList>
            <person name="Mariita R.M."/>
            <person name="Sello J.K."/>
        </authorList>
    </citation>
    <scope>NUCLEOTIDE SEQUENCE [LARGE SCALE GENOMIC DNA]</scope>
    <source>
        <strain evidence="3 5">K61</strain>
    </source>
</reference>
<dbReference type="Pfam" id="PF12706">
    <property type="entry name" value="Lactamase_B_2"/>
    <property type="match status" value="1"/>
</dbReference>
<dbReference type="EMBL" id="CP034687">
    <property type="protein sequence ID" value="AZS87124.1"/>
    <property type="molecule type" value="Genomic_DNA"/>
</dbReference>
<dbReference type="EMBL" id="CP029078">
    <property type="protein sequence ID" value="QCN86021.1"/>
    <property type="molecule type" value="Genomic_DNA"/>
</dbReference>
<dbReference type="InterPro" id="IPR001279">
    <property type="entry name" value="Metallo-B-lactamas"/>
</dbReference>
<dbReference type="PANTHER" id="PTHR46018">
    <property type="entry name" value="ZINC PHOSPHODIESTERASE ELAC PROTEIN 1"/>
    <property type="match status" value="1"/>
</dbReference>
<evidence type="ECO:0000313" key="5">
    <source>
        <dbReference type="Proteomes" id="UP000501753"/>
    </source>
</evidence>
<evidence type="ECO:0000313" key="4">
    <source>
        <dbReference type="Proteomes" id="UP000271291"/>
    </source>
</evidence>
<evidence type="ECO:0000313" key="3">
    <source>
        <dbReference type="EMBL" id="QCN86021.1"/>
    </source>
</evidence>
<evidence type="ECO:0000259" key="1">
    <source>
        <dbReference type="SMART" id="SM00849"/>
    </source>
</evidence>
<dbReference type="RefSeq" id="WP_127179926.1">
    <property type="nucleotide sequence ID" value="NZ_CP029078.1"/>
</dbReference>
<dbReference type="AlphaFoldDB" id="A0A3Q9KVQ4"/>
<dbReference type="Proteomes" id="UP000271291">
    <property type="component" value="Chromosome"/>
</dbReference>
<sequence length="272" mass="28994">MNDGRQHTQRELGDDVDQRAGTLHVLGSGSARPSAARANSSYLVEAAGSLLAVDCSGSPVHEILRRGLDPGALRHLLLTHGHPDHVYGLPSLIHSLWMLGLFTEEPLTVHGTPETLGVGRSLLAAFGLEQRRNAPRIEWRHVEPHRPTECEDIVELAVAAFPVTHGGMEALGYRVLNTVFSGDAVCDDRLARAVDDSARTLVVDCGGGLSGNAGHAGATDIAELVRERPALERVLLTHIGFPAAEETAVLSAFRGCGAEVRVLADGDRLELV</sequence>
<dbReference type="PANTHER" id="PTHR46018:SF7">
    <property type="entry name" value="RIBONUCLEASE Z"/>
    <property type="match status" value="1"/>
</dbReference>
<feature type="domain" description="Metallo-beta-lactamase" evidence="1">
    <location>
        <begin position="38"/>
        <end position="238"/>
    </location>
</feature>